<dbReference type="CDD" id="cd00090">
    <property type="entry name" value="HTH_ARSR"/>
    <property type="match status" value="1"/>
</dbReference>
<comment type="caution">
    <text evidence="5">The sequence shown here is derived from an EMBL/GenBank/DDBJ whole genome shotgun (WGS) entry which is preliminary data.</text>
</comment>
<dbReference type="InterPro" id="IPR051011">
    <property type="entry name" value="Metal_resp_trans_reg"/>
</dbReference>
<reference evidence="5 6" key="1">
    <citation type="submission" date="2018-08" db="EMBL/GenBank/DDBJ databases">
        <title>Parvularcula sp. SM1705, isolated from surface water of the South Sea China.</title>
        <authorList>
            <person name="Sun L."/>
        </authorList>
    </citation>
    <scope>NUCLEOTIDE SEQUENCE [LARGE SCALE GENOMIC DNA]</scope>
    <source>
        <strain evidence="5 6">SM1705</strain>
    </source>
</reference>
<evidence type="ECO:0000256" key="1">
    <source>
        <dbReference type="ARBA" id="ARBA00023015"/>
    </source>
</evidence>
<dbReference type="PRINTS" id="PR00778">
    <property type="entry name" value="HTHARSR"/>
</dbReference>
<dbReference type="InterPro" id="IPR036390">
    <property type="entry name" value="WH_DNA-bd_sf"/>
</dbReference>
<dbReference type="PROSITE" id="PS50987">
    <property type="entry name" value="HTH_ARSR_2"/>
    <property type="match status" value="1"/>
</dbReference>
<dbReference type="GO" id="GO:0003700">
    <property type="term" value="F:DNA-binding transcription factor activity"/>
    <property type="evidence" value="ECO:0007669"/>
    <property type="project" value="InterPro"/>
</dbReference>
<evidence type="ECO:0000256" key="3">
    <source>
        <dbReference type="ARBA" id="ARBA00023163"/>
    </source>
</evidence>
<protein>
    <submittedName>
        <fullName evidence="5">Transcriptional regulator</fullName>
    </submittedName>
</protein>
<dbReference type="InterPro" id="IPR036388">
    <property type="entry name" value="WH-like_DNA-bd_sf"/>
</dbReference>
<keyword evidence="1" id="KW-0805">Transcription regulation</keyword>
<keyword evidence="3" id="KW-0804">Transcription</keyword>
<dbReference type="Pfam" id="PF12840">
    <property type="entry name" value="HTH_20"/>
    <property type="match status" value="1"/>
</dbReference>
<organism evidence="5 6">
    <name type="scientific">Parvularcula marina</name>
    <dbReference type="NCBI Taxonomy" id="2292771"/>
    <lineage>
        <taxon>Bacteria</taxon>
        <taxon>Pseudomonadati</taxon>
        <taxon>Pseudomonadota</taxon>
        <taxon>Alphaproteobacteria</taxon>
        <taxon>Parvularculales</taxon>
        <taxon>Parvularculaceae</taxon>
        <taxon>Parvularcula</taxon>
    </lineage>
</organism>
<dbReference type="Gene3D" id="1.10.10.10">
    <property type="entry name" value="Winged helix-like DNA-binding domain superfamily/Winged helix DNA-binding domain"/>
    <property type="match status" value="1"/>
</dbReference>
<dbReference type="InterPro" id="IPR001845">
    <property type="entry name" value="HTH_ArsR_DNA-bd_dom"/>
</dbReference>
<dbReference type="SMART" id="SM00418">
    <property type="entry name" value="HTH_ARSR"/>
    <property type="match status" value="1"/>
</dbReference>
<keyword evidence="2" id="KW-0238">DNA-binding</keyword>
<accession>A0A371RJ71</accession>
<dbReference type="GO" id="GO:0003677">
    <property type="term" value="F:DNA binding"/>
    <property type="evidence" value="ECO:0007669"/>
    <property type="project" value="UniProtKB-KW"/>
</dbReference>
<name>A0A371RJ71_9PROT</name>
<dbReference type="PANTHER" id="PTHR43132:SF2">
    <property type="entry name" value="ARSENICAL RESISTANCE OPERON REPRESSOR ARSR-RELATED"/>
    <property type="match status" value="1"/>
</dbReference>
<dbReference type="NCBIfam" id="NF033788">
    <property type="entry name" value="HTH_metalloreg"/>
    <property type="match status" value="1"/>
</dbReference>
<dbReference type="Proteomes" id="UP000264589">
    <property type="component" value="Unassembled WGS sequence"/>
</dbReference>
<dbReference type="RefSeq" id="WP_116392133.1">
    <property type="nucleotide sequence ID" value="NZ_CAXQPM010000011.1"/>
</dbReference>
<dbReference type="InParanoid" id="A0A371RJ71"/>
<keyword evidence="6" id="KW-1185">Reference proteome</keyword>
<dbReference type="EMBL" id="QUQO01000001">
    <property type="protein sequence ID" value="RFB05500.1"/>
    <property type="molecule type" value="Genomic_DNA"/>
</dbReference>
<dbReference type="OrthoDB" id="9804742at2"/>
<evidence type="ECO:0000259" key="4">
    <source>
        <dbReference type="PROSITE" id="PS50987"/>
    </source>
</evidence>
<gene>
    <name evidence="5" type="ORF">DX908_09640</name>
</gene>
<proteinExistence type="predicted"/>
<dbReference type="PANTHER" id="PTHR43132">
    <property type="entry name" value="ARSENICAL RESISTANCE OPERON REPRESSOR ARSR-RELATED"/>
    <property type="match status" value="1"/>
</dbReference>
<evidence type="ECO:0000313" key="6">
    <source>
        <dbReference type="Proteomes" id="UP000264589"/>
    </source>
</evidence>
<dbReference type="InterPro" id="IPR011991">
    <property type="entry name" value="ArsR-like_HTH"/>
</dbReference>
<feature type="domain" description="HTH arsR-type" evidence="4">
    <location>
        <begin position="1"/>
        <end position="95"/>
    </location>
</feature>
<sequence>MEIKDAATGFSALAQTTRLQVLRELVVAGPKGLPAGELAQQVSVPSSTLSFHLKELLLAGLVTSERDGRLIIYRANYSGIHGLVEFLLRDCCSSDKEICGIDDMREAARQALEAT</sequence>
<evidence type="ECO:0000256" key="2">
    <source>
        <dbReference type="ARBA" id="ARBA00023125"/>
    </source>
</evidence>
<dbReference type="AlphaFoldDB" id="A0A371RJ71"/>
<evidence type="ECO:0000313" key="5">
    <source>
        <dbReference type="EMBL" id="RFB05500.1"/>
    </source>
</evidence>
<dbReference type="SUPFAM" id="SSF46785">
    <property type="entry name" value="Winged helix' DNA-binding domain"/>
    <property type="match status" value="1"/>
</dbReference>